<evidence type="ECO:0000313" key="2">
    <source>
        <dbReference type="Proteomes" id="UP000249915"/>
    </source>
</evidence>
<dbReference type="InterPro" id="IPR027417">
    <property type="entry name" value="P-loop_NTPase"/>
</dbReference>
<protein>
    <submittedName>
        <fullName evidence="1">Terminase</fullName>
    </submittedName>
</protein>
<evidence type="ECO:0000313" key="1">
    <source>
        <dbReference type="EMBL" id="PXY27421.1"/>
    </source>
</evidence>
<dbReference type="PANTHER" id="PTHR39184">
    <property type="match status" value="1"/>
</dbReference>
<name>A0A2V4AZH3_9PSEU</name>
<dbReference type="RefSeq" id="WP_112281421.1">
    <property type="nucleotide sequence ID" value="NZ_MASW01000002.1"/>
</dbReference>
<dbReference type="AlphaFoldDB" id="A0A2V4AZH3"/>
<dbReference type="Gene3D" id="3.40.50.300">
    <property type="entry name" value="P-loop containing nucleotide triphosphate hydrolases"/>
    <property type="match status" value="1"/>
</dbReference>
<dbReference type="Pfam" id="PF04466">
    <property type="entry name" value="Terminase_3"/>
    <property type="match status" value="1"/>
</dbReference>
<gene>
    <name evidence="1" type="ORF">BAY60_13380</name>
</gene>
<dbReference type="EMBL" id="MASW01000002">
    <property type="protein sequence ID" value="PXY27421.1"/>
    <property type="molecule type" value="Genomic_DNA"/>
</dbReference>
<organism evidence="1 2">
    <name type="scientific">Prauserella muralis</name>
    <dbReference type="NCBI Taxonomy" id="588067"/>
    <lineage>
        <taxon>Bacteria</taxon>
        <taxon>Bacillati</taxon>
        <taxon>Actinomycetota</taxon>
        <taxon>Actinomycetes</taxon>
        <taxon>Pseudonocardiales</taxon>
        <taxon>Pseudonocardiaceae</taxon>
        <taxon>Prauserella</taxon>
    </lineage>
</organism>
<dbReference type="OrthoDB" id="4498710at2"/>
<dbReference type="InterPro" id="IPR052380">
    <property type="entry name" value="Viral_DNA_packaging_terminase"/>
</dbReference>
<dbReference type="PANTHER" id="PTHR39184:SF1">
    <property type="entry name" value="PBSX PHAGE TERMINASE LARGE SUBUNIT"/>
    <property type="match status" value="1"/>
</dbReference>
<dbReference type="InterPro" id="IPR035412">
    <property type="entry name" value="Terminase_L_N"/>
</dbReference>
<dbReference type="Proteomes" id="UP000249915">
    <property type="component" value="Unassembled WGS sequence"/>
</dbReference>
<accession>A0A2V4AZH3</accession>
<keyword evidence="2" id="KW-1185">Reference proteome</keyword>
<sequence>MTAPVIEHVYRPRGAALTLLHSRDPEVLLSGPAGTGKSRACLEKLHLMALLNPGMRGLMVRKTAVSLTSTGLVTYEQHVAAESIQAGHVSWYGGSQKEAAAWRYTNGSIINVGGMDKPTKIMSSEYDVIYVQEAIELGKEDWEACSSRLRNGKVSFQQLIADTNPSHANHWLKKRADTGSTKILWSKHEDNPVYFDEHGQPTERGRAYLERLDALTGVRKLRLRDGLWVSAEGIIWEEWDEAIHLVDRRPIPDSWPRWWVVDFGYTNPFVCQFWAEDPDGRLWRYREIYHTRRLVEDHARQILKLVAPGGRWKEPKPRAIVCDHDAEDRATLERHLGMSTVAAKKDVTPGIEAVATRFRRAGDGKPRLMLMRDSLVERDADLDARELPTCTEEEIPGYVWDVQDGKPPKEQPVKENDHGCDAMRYVVAERDLQPKPNVRWL</sequence>
<reference evidence="1 2" key="1">
    <citation type="submission" date="2016-07" db="EMBL/GenBank/DDBJ databases">
        <title>Draft genome sequence of Prauserella muralis DSM 45305, isolated from a mould-covered wall in an indoor environment.</title>
        <authorList>
            <person name="Ruckert C."/>
            <person name="Albersmeier A."/>
            <person name="Jiang C.-L."/>
            <person name="Jiang Y."/>
            <person name="Kalinowski J."/>
            <person name="Schneider O."/>
            <person name="Winkler A."/>
            <person name="Zotchev S.B."/>
        </authorList>
    </citation>
    <scope>NUCLEOTIDE SEQUENCE [LARGE SCALE GENOMIC DNA]</scope>
    <source>
        <strain evidence="1 2">DSM 45305</strain>
    </source>
</reference>
<dbReference type="Gene3D" id="3.30.420.280">
    <property type="match status" value="1"/>
</dbReference>
<comment type="caution">
    <text evidence="1">The sequence shown here is derived from an EMBL/GenBank/DDBJ whole genome shotgun (WGS) entry which is preliminary data.</text>
</comment>
<proteinExistence type="predicted"/>